<comment type="caution">
    <text evidence="2">The sequence shown here is derived from an EMBL/GenBank/DDBJ whole genome shotgun (WGS) entry which is preliminary data.</text>
</comment>
<feature type="transmembrane region" description="Helical" evidence="1">
    <location>
        <begin position="152"/>
        <end position="168"/>
    </location>
</feature>
<keyword evidence="1" id="KW-1133">Transmembrane helix</keyword>
<dbReference type="GeneID" id="82442069"/>
<reference evidence="2 3" key="1">
    <citation type="submission" date="2022-08" db="EMBL/GenBank/DDBJ databases">
        <authorList>
            <person name="Zeman M."/>
            <person name="Kubasova T."/>
        </authorList>
    </citation>
    <scope>NUCLEOTIDE SEQUENCE [LARGE SCALE GENOMIC DNA]</scope>
    <source>
        <strain evidence="2 3">ET62</strain>
    </source>
</reference>
<feature type="transmembrane region" description="Helical" evidence="1">
    <location>
        <begin position="125"/>
        <end position="147"/>
    </location>
</feature>
<dbReference type="RefSeq" id="WP_018709516.1">
    <property type="nucleotide sequence ID" value="NZ_CALULB010000005.1"/>
</dbReference>
<proteinExistence type="predicted"/>
<keyword evidence="3" id="KW-1185">Reference proteome</keyword>
<evidence type="ECO:0000313" key="2">
    <source>
        <dbReference type="EMBL" id="MCR8872505.1"/>
    </source>
</evidence>
<feature type="transmembrane region" description="Helical" evidence="1">
    <location>
        <begin position="60"/>
        <end position="77"/>
    </location>
</feature>
<dbReference type="Proteomes" id="UP001204579">
    <property type="component" value="Unassembled WGS sequence"/>
</dbReference>
<feature type="transmembrane region" description="Helical" evidence="1">
    <location>
        <begin position="180"/>
        <end position="199"/>
    </location>
</feature>
<protein>
    <recommendedName>
        <fullName evidence="4">Permease</fullName>
    </recommendedName>
</protein>
<accession>A0AAW5N678</accession>
<gene>
    <name evidence="2" type="ORF">NW209_00450</name>
</gene>
<dbReference type="EMBL" id="JANRHJ010000001">
    <property type="protein sequence ID" value="MCR8872505.1"/>
    <property type="molecule type" value="Genomic_DNA"/>
</dbReference>
<name>A0AAW5N678_9BACT</name>
<organism evidence="2 3">
    <name type="scientific">Phocaeicola barnesiae</name>
    <dbReference type="NCBI Taxonomy" id="376804"/>
    <lineage>
        <taxon>Bacteria</taxon>
        <taxon>Pseudomonadati</taxon>
        <taxon>Bacteroidota</taxon>
        <taxon>Bacteroidia</taxon>
        <taxon>Bacteroidales</taxon>
        <taxon>Bacteroidaceae</taxon>
        <taxon>Phocaeicola</taxon>
    </lineage>
</organism>
<evidence type="ECO:0008006" key="4">
    <source>
        <dbReference type="Google" id="ProtNLM"/>
    </source>
</evidence>
<feature type="transmembrane region" description="Helical" evidence="1">
    <location>
        <begin position="33"/>
        <end position="54"/>
    </location>
</feature>
<evidence type="ECO:0000313" key="3">
    <source>
        <dbReference type="Proteomes" id="UP001204579"/>
    </source>
</evidence>
<keyword evidence="1" id="KW-0472">Membrane</keyword>
<sequence length="207" mass="23699">MEENKLSERESLELISRMISSTREGLKVGAGNTFLCFGYFTAALSILLFMLVFFTQNDTWAYGWFLMFVFWGFMEARRRKDLKQESVVTYTDTVLAKVWWIIGWLFLITVLMMGVVSAAHGYGDFSLMLPLSLLYGGIGTSITGIIIKERSVMYAPLVGFAFAVYMLMQYTFHEPATVDWYLYFGLSFIIMMVIPGHILNKKAKHSC</sequence>
<dbReference type="AlphaFoldDB" id="A0AAW5N678"/>
<keyword evidence="1" id="KW-0812">Transmembrane</keyword>
<feature type="transmembrane region" description="Helical" evidence="1">
    <location>
        <begin position="98"/>
        <end position="119"/>
    </location>
</feature>
<evidence type="ECO:0000256" key="1">
    <source>
        <dbReference type="SAM" id="Phobius"/>
    </source>
</evidence>